<dbReference type="EMBL" id="OUNR01000012">
    <property type="protein sequence ID" value="SPP64873.1"/>
    <property type="molecule type" value="Genomic_DNA"/>
</dbReference>
<protein>
    <submittedName>
        <fullName evidence="2">Uncharacterized protein</fullName>
    </submittedName>
</protein>
<sequence>MSSAEKLTSSACAPSRSVVSYTSSAAARSTVRTGMTTGSSGRVRREERVCEDFRAIVQKSSRSGKDLSSRAGTNQIRLLRRLLSLHNPIEPERGV</sequence>
<evidence type="ECO:0000313" key="2">
    <source>
        <dbReference type="EMBL" id="SPP64873.1"/>
    </source>
</evidence>
<name>A0A330L534_9BACT</name>
<accession>A0A330L534</accession>
<organism evidence="2 3">
    <name type="scientific">Nitrospira lenta</name>
    <dbReference type="NCBI Taxonomy" id="1436998"/>
    <lineage>
        <taxon>Bacteria</taxon>
        <taxon>Pseudomonadati</taxon>
        <taxon>Nitrospirota</taxon>
        <taxon>Nitrospiria</taxon>
        <taxon>Nitrospirales</taxon>
        <taxon>Nitrospiraceae</taxon>
        <taxon>Nitrospira</taxon>
    </lineage>
</organism>
<evidence type="ECO:0000313" key="3">
    <source>
        <dbReference type="Proteomes" id="UP000248168"/>
    </source>
</evidence>
<reference evidence="3" key="1">
    <citation type="submission" date="2018-04" db="EMBL/GenBank/DDBJ databases">
        <authorList>
            <person name="Lucker S."/>
            <person name="Sakoula D."/>
        </authorList>
    </citation>
    <scope>NUCLEOTIDE SEQUENCE [LARGE SCALE GENOMIC DNA]</scope>
</reference>
<dbReference type="Proteomes" id="UP000248168">
    <property type="component" value="Unassembled WGS sequence"/>
</dbReference>
<feature type="compositionally biased region" description="Polar residues" evidence="1">
    <location>
        <begin position="1"/>
        <end position="40"/>
    </location>
</feature>
<evidence type="ECO:0000256" key="1">
    <source>
        <dbReference type="SAM" id="MobiDB-lite"/>
    </source>
</evidence>
<keyword evidence="3" id="KW-1185">Reference proteome</keyword>
<feature type="region of interest" description="Disordered" evidence="1">
    <location>
        <begin position="1"/>
        <end position="43"/>
    </location>
</feature>
<dbReference type="InParanoid" id="A0A330L534"/>
<proteinExistence type="predicted"/>
<gene>
    <name evidence="2" type="ORF">NITLEN_20513</name>
</gene>
<dbReference type="AlphaFoldDB" id="A0A330L534"/>